<gene>
    <name evidence="2" type="ORF">MS3_05466</name>
</gene>
<evidence type="ECO:0000313" key="2">
    <source>
        <dbReference type="EMBL" id="KGB37147.1"/>
    </source>
</evidence>
<protein>
    <recommendedName>
        <fullName evidence="3">Egg protein CP391S-like protein</fullName>
    </recommendedName>
</protein>
<evidence type="ECO:0000256" key="1">
    <source>
        <dbReference type="SAM" id="Phobius"/>
    </source>
</evidence>
<feature type="non-terminal residue" evidence="2">
    <location>
        <position position="140"/>
    </location>
</feature>
<name>A0A094ZSI5_SCHHA</name>
<feature type="transmembrane region" description="Helical" evidence="1">
    <location>
        <begin position="110"/>
        <end position="135"/>
    </location>
</feature>
<keyword evidence="1" id="KW-0812">Transmembrane</keyword>
<feature type="non-terminal residue" evidence="2">
    <location>
        <position position="1"/>
    </location>
</feature>
<keyword evidence="1" id="KW-1133">Transmembrane helix</keyword>
<keyword evidence="1" id="KW-0472">Membrane</keyword>
<accession>A0A094ZSI5</accession>
<proteinExistence type="predicted"/>
<evidence type="ECO:0008006" key="3">
    <source>
        <dbReference type="Google" id="ProtNLM"/>
    </source>
</evidence>
<dbReference type="AlphaFoldDB" id="A0A094ZSI5"/>
<sequence>IVFTKVCPNHKSIKACKGAKTPNTRCIWCEPGNMCITSINEDTDKFKVNGCRNKVSNREAALLKEEETTPTVNEADLRNELRQTTNNTETHLNVTVETNENEKQRKSRNYSYMIVPVVFTFIVVCIGCVIGLWFYRKKRS</sequence>
<organism evidence="2">
    <name type="scientific">Schistosoma haematobium</name>
    <name type="common">Blood fluke</name>
    <dbReference type="NCBI Taxonomy" id="6185"/>
    <lineage>
        <taxon>Eukaryota</taxon>
        <taxon>Metazoa</taxon>
        <taxon>Spiralia</taxon>
        <taxon>Lophotrochozoa</taxon>
        <taxon>Platyhelminthes</taxon>
        <taxon>Trematoda</taxon>
        <taxon>Digenea</taxon>
        <taxon>Strigeidida</taxon>
        <taxon>Schistosomatoidea</taxon>
        <taxon>Schistosomatidae</taxon>
        <taxon>Schistosoma</taxon>
    </lineage>
</organism>
<dbReference type="EMBL" id="KL250849">
    <property type="protein sequence ID" value="KGB37147.1"/>
    <property type="molecule type" value="Genomic_DNA"/>
</dbReference>
<reference evidence="2" key="1">
    <citation type="journal article" date="2012" name="Nat. Genet.">
        <title>Whole-genome sequence of Schistosoma haematobium.</title>
        <authorList>
            <person name="Young N.D."/>
            <person name="Jex A.R."/>
            <person name="Li B."/>
            <person name="Liu S."/>
            <person name="Yang L."/>
            <person name="Xiong Z."/>
            <person name="Li Y."/>
            <person name="Cantacessi C."/>
            <person name="Hall R.S."/>
            <person name="Xu X."/>
            <person name="Chen F."/>
            <person name="Wu X."/>
            <person name="Zerlotini A."/>
            <person name="Oliveira G."/>
            <person name="Hofmann A."/>
            <person name="Zhang G."/>
            <person name="Fang X."/>
            <person name="Kang Y."/>
            <person name="Campbell B.E."/>
            <person name="Loukas A."/>
            <person name="Ranganathan S."/>
            <person name="Rollinson D."/>
            <person name="Rinaldi G."/>
            <person name="Brindley P.J."/>
            <person name="Yang H."/>
            <person name="Wang J."/>
            <person name="Wang J."/>
            <person name="Gasser R.B."/>
        </authorList>
    </citation>
    <scope>NUCLEOTIDE SEQUENCE [LARGE SCALE GENOMIC DNA]</scope>
</reference>